<name>A0ABS8AGV4_9BACT</name>
<evidence type="ECO:0000256" key="1">
    <source>
        <dbReference type="SAM" id="SignalP"/>
    </source>
</evidence>
<evidence type="ECO:0000313" key="4">
    <source>
        <dbReference type="Proteomes" id="UP001165297"/>
    </source>
</evidence>
<reference evidence="3" key="1">
    <citation type="submission" date="2021-10" db="EMBL/GenBank/DDBJ databases">
        <authorList>
            <person name="Dean J.D."/>
            <person name="Kim M.K."/>
            <person name="Newey C.N."/>
            <person name="Stoker T.S."/>
            <person name="Thompson D.W."/>
            <person name="Grose J.H."/>
        </authorList>
    </citation>
    <scope>NUCLEOTIDE SEQUENCE</scope>
    <source>
        <strain evidence="3">BT635</strain>
    </source>
</reference>
<dbReference type="Proteomes" id="UP001165297">
    <property type="component" value="Unassembled WGS sequence"/>
</dbReference>
<feature type="signal peptide" evidence="1">
    <location>
        <begin position="1"/>
        <end position="19"/>
    </location>
</feature>
<feature type="domain" description="Lipocalin-like" evidence="2">
    <location>
        <begin position="32"/>
        <end position="133"/>
    </location>
</feature>
<keyword evidence="1" id="KW-0732">Signal</keyword>
<evidence type="ECO:0000313" key="3">
    <source>
        <dbReference type="EMBL" id="MCB2378694.1"/>
    </source>
</evidence>
<accession>A0ABS8AGV4</accession>
<dbReference type="InterPro" id="IPR024311">
    <property type="entry name" value="Lipocalin-like"/>
</dbReference>
<sequence>MQRSSLIALSLLLSGALGACKKDKTETKQDLLVGKDWQVAAATVTYAGAQTSTKDAYAEMNACEKDNYLRFKSDKTLEVNEGKNLCPDSEQMAMGTWDINADQTKLYLNTPELGNSAAAQSDIIELTSSKLVLKNVVVQPDETITSVTTFSAK</sequence>
<proteinExistence type="predicted"/>
<protein>
    <submittedName>
        <fullName evidence="3">Lipocalin family protein</fullName>
    </submittedName>
</protein>
<dbReference type="PROSITE" id="PS51257">
    <property type="entry name" value="PROKAR_LIPOPROTEIN"/>
    <property type="match status" value="1"/>
</dbReference>
<comment type="caution">
    <text evidence="3">The sequence shown here is derived from an EMBL/GenBank/DDBJ whole genome shotgun (WGS) entry which is preliminary data.</text>
</comment>
<keyword evidence="4" id="KW-1185">Reference proteome</keyword>
<evidence type="ECO:0000259" key="2">
    <source>
        <dbReference type="Pfam" id="PF13648"/>
    </source>
</evidence>
<dbReference type="EMBL" id="JAJADQ010000007">
    <property type="protein sequence ID" value="MCB2378694.1"/>
    <property type="molecule type" value="Genomic_DNA"/>
</dbReference>
<feature type="chain" id="PRO_5046938338" evidence="1">
    <location>
        <begin position="20"/>
        <end position="153"/>
    </location>
</feature>
<dbReference type="Pfam" id="PF13648">
    <property type="entry name" value="Lipocalin_4"/>
    <property type="match status" value="1"/>
</dbReference>
<dbReference type="RefSeq" id="WP_226186691.1">
    <property type="nucleotide sequence ID" value="NZ_JAJADQ010000007.1"/>
</dbReference>
<gene>
    <name evidence="3" type="ORF">LGH70_13920</name>
</gene>
<organism evidence="3 4">
    <name type="scientific">Hymenobacter nitidus</name>
    <dbReference type="NCBI Taxonomy" id="2880929"/>
    <lineage>
        <taxon>Bacteria</taxon>
        <taxon>Pseudomonadati</taxon>
        <taxon>Bacteroidota</taxon>
        <taxon>Cytophagia</taxon>
        <taxon>Cytophagales</taxon>
        <taxon>Hymenobacteraceae</taxon>
        <taxon>Hymenobacter</taxon>
    </lineage>
</organism>